<feature type="region of interest" description="Disordered" evidence="1">
    <location>
        <begin position="8"/>
        <end position="46"/>
    </location>
</feature>
<dbReference type="GO" id="GO:0004062">
    <property type="term" value="F:aryl sulfotransferase activity"/>
    <property type="evidence" value="ECO:0007669"/>
    <property type="project" value="InterPro"/>
</dbReference>
<dbReference type="InterPro" id="IPR035391">
    <property type="entry name" value="Arylsulfotran_N"/>
</dbReference>
<dbReference type="Pfam" id="PF17425">
    <property type="entry name" value="Arylsulfotran_N"/>
    <property type="match status" value="1"/>
</dbReference>
<evidence type="ECO:0000259" key="2">
    <source>
        <dbReference type="Pfam" id="PF17425"/>
    </source>
</evidence>
<dbReference type="Pfam" id="PF05935">
    <property type="entry name" value="Arylsulfotrans"/>
    <property type="match status" value="1"/>
</dbReference>
<dbReference type="PANTHER" id="PTHR35340">
    <property type="entry name" value="PQQ ENZYME REPEAT PROTEIN-RELATED"/>
    <property type="match status" value="1"/>
</dbReference>
<gene>
    <name evidence="3" type="ORF">PO878_02775</name>
</gene>
<sequence>MLVLLLSACSGDDGGDDDASDTTEGSTTTTAPPPTSTEADGPDGTVVLADNPDSTLSAVVTVTTDAPATAALVATSADGHQVDLPAGAEPATELELPLVGLRPETEYEVAVEAAGADGTPLDLGAPVPFTTGALPDDFPPITLESVDQERTQPGLTLLSLKPWAPPTGDGAPAPAQGEGQAGGYLAAVDQEGEVVWYHGTEGGVLDARQTDTGYLYTYDELVVREVDALGRITEELAGRVATENPEDLTGQARTTDAAVPVDTDSAHHDAGPLPSGNLLWLSTGLEEVTGPPLCGEDEDEVTYPVIYDVVVEVEPDSGEVVGEWSLADVYDPFERPGTEMCIEGSTFAPPNFFYPVDGVVDWTHGNSVVLDEERNALIVSLRHQSAVLALRYQDDADGPAGELLWELGPEGDLPLDGLAPSYQHAAEVLPDGTILVYDNGNQHPGATAGEEGDDPPFSRAVIYEVDDSSDDPADWTARQIWEHRLEGEGGRPVFTGFLGDVDRLDNDDVLVTHGAISDADGALSARVVEVDRDDAAADGGDVVFDLRVGTPDDPWTVYRSQRIASALPGA</sequence>
<dbReference type="AlphaFoldDB" id="A0AAF0BWB8"/>
<accession>A0AAF0BWB8</accession>
<dbReference type="KEGG" id="ima:PO878_02775"/>
<dbReference type="InterPro" id="IPR010262">
    <property type="entry name" value="Arylsulfotransferase_bact"/>
</dbReference>
<dbReference type="PANTHER" id="PTHR35340:SF5">
    <property type="entry name" value="ASST-DOMAIN-CONTAINING PROTEIN"/>
    <property type="match status" value="1"/>
</dbReference>
<dbReference type="EMBL" id="CP116942">
    <property type="protein sequence ID" value="WCO67645.1"/>
    <property type="molecule type" value="Genomic_DNA"/>
</dbReference>
<evidence type="ECO:0000313" key="4">
    <source>
        <dbReference type="Proteomes" id="UP001216390"/>
    </source>
</evidence>
<keyword evidence="4" id="KW-1185">Reference proteome</keyword>
<dbReference type="InterPro" id="IPR053143">
    <property type="entry name" value="Arylsulfate_ST"/>
</dbReference>
<feature type="domain" description="Arylsulfotransferase N-terminal" evidence="2">
    <location>
        <begin position="54"/>
        <end position="118"/>
    </location>
</feature>
<reference evidence="3" key="1">
    <citation type="submission" date="2023-01" db="EMBL/GenBank/DDBJ databases">
        <title>The diversity of Class Acidimicrobiia in South China Sea sediment environments and the proposal of Iamia marina sp. nov., a novel species of the genus Iamia.</title>
        <authorList>
            <person name="He Y."/>
            <person name="Tian X."/>
        </authorList>
    </citation>
    <scope>NUCLEOTIDE SEQUENCE</scope>
    <source>
        <strain evidence="3">DSM 19957</strain>
    </source>
</reference>
<proteinExistence type="predicted"/>
<name>A0AAF0BWB8_9ACTN</name>
<evidence type="ECO:0000256" key="1">
    <source>
        <dbReference type="SAM" id="MobiDB-lite"/>
    </source>
</evidence>
<dbReference type="Proteomes" id="UP001216390">
    <property type="component" value="Chromosome"/>
</dbReference>
<dbReference type="RefSeq" id="WP_272737166.1">
    <property type="nucleotide sequence ID" value="NZ_CP116942.1"/>
</dbReference>
<organism evidence="3 4">
    <name type="scientific">Iamia majanohamensis</name>
    <dbReference type="NCBI Taxonomy" id="467976"/>
    <lineage>
        <taxon>Bacteria</taxon>
        <taxon>Bacillati</taxon>
        <taxon>Actinomycetota</taxon>
        <taxon>Acidimicrobiia</taxon>
        <taxon>Acidimicrobiales</taxon>
        <taxon>Iamiaceae</taxon>
        <taxon>Iamia</taxon>
    </lineage>
</organism>
<protein>
    <submittedName>
        <fullName evidence="3">Aryl-sulfate sulfotransferase</fullName>
    </submittedName>
</protein>
<evidence type="ECO:0000313" key="3">
    <source>
        <dbReference type="EMBL" id="WCO67645.1"/>
    </source>
</evidence>